<comment type="caution">
    <text evidence="2">The sequence shown here is derived from an EMBL/GenBank/DDBJ whole genome shotgun (WGS) entry which is preliminary data.</text>
</comment>
<dbReference type="AlphaFoldDB" id="A0A852VRZ4"/>
<accession>A0A852VRZ4</accession>
<feature type="transmembrane region" description="Helical" evidence="1">
    <location>
        <begin position="101"/>
        <end position="122"/>
    </location>
</feature>
<dbReference type="EMBL" id="JACCAE010000001">
    <property type="protein sequence ID" value="NYF96615.1"/>
    <property type="molecule type" value="Genomic_DNA"/>
</dbReference>
<dbReference type="Pfam" id="PF11255">
    <property type="entry name" value="DUF3054"/>
    <property type="match status" value="1"/>
</dbReference>
<dbReference type="Proteomes" id="UP000554054">
    <property type="component" value="Unassembled WGS sequence"/>
</dbReference>
<feature type="transmembrane region" description="Helical" evidence="1">
    <location>
        <begin position="12"/>
        <end position="33"/>
    </location>
</feature>
<keyword evidence="1" id="KW-0472">Membrane</keyword>
<dbReference type="InterPro" id="IPR021414">
    <property type="entry name" value="DUF3054"/>
</dbReference>
<evidence type="ECO:0008006" key="4">
    <source>
        <dbReference type="Google" id="ProtNLM"/>
    </source>
</evidence>
<proteinExistence type="predicted"/>
<feature type="transmembrane region" description="Helical" evidence="1">
    <location>
        <begin position="45"/>
        <end position="67"/>
    </location>
</feature>
<dbReference type="RefSeq" id="WP_185989643.1">
    <property type="nucleotide sequence ID" value="NZ_JACCAE010000001.1"/>
</dbReference>
<organism evidence="2 3">
    <name type="scientific">Janibacter cremeus</name>
    <dbReference type="NCBI Taxonomy" id="1285192"/>
    <lineage>
        <taxon>Bacteria</taxon>
        <taxon>Bacillati</taxon>
        <taxon>Actinomycetota</taxon>
        <taxon>Actinomycetes</taxon>
        <taxon>Micrococcales</taxon>
        <taxon>Intrasporangiaceae</taxon>
        <taxon>Janibacter</taxon>
    </lineage>
</organism>
<keyword evidence="1" id="KW-0812">Transmembrane</keyword>
<name>A0A852VRZ4_9MICO</name>
<sequence>MTPPGPALRSPGTRTVVALGIDVVIIAVFTLLGRRTHDEALDPAGWWHTAWPFLVGLVLGWALVVVIRRTWPLRWVDGVPVWLATLVTGMLLRAASGQGTAAPFVVVATLFLAATLIGWRLVAGRLART</sequence>
<protein>
    <recommendedName>
        <fullName evidence="4">DUF3054 domain-containing protein</fullName>
    </recommendedName>
</protein>
<reference evidence="2 3" key="1">
    <citation type="submission" date="2020-07" db="EMBL/GenBank/DDBJ databases">
        <title>Sequencing the genomes of 1000 actinobacteria strains.</title>
        <authorList>
            <person name="Klenk H.-P."/>
        </authorList>
    </citation>
    <scope>NUCLEOTIDE SEQUENCE [LARGE SCALE GENOMIC DNA]</scope>
    <source>
        <strain evidence="2 3">DSM 26154</strain>
    </source>
</reference>
<keyword evidence="3" id="KW-1185">Reference proteome</keyword>
<evidence type="ECO:0000256" key="1">
    <source>
        <dbReference type="SAM" id="Phobius"/>
    </source>
</evidence>
<feature type="transmembrane region" description="Helical" evidence="1">
    <location>
        <begin position="79"/>
        <end position="95"/>
    </location>
</feature>
<gene>
    <name evidence="2" type="ORF">BJY20_000007</name>
</gene>
<evidence type="ECO:0000313" key="3">
    <source>
        <dbReference type="Proteomes" id="UP000554054"/>
    </source>
</evidence>
<keyword evidence="1" id="KW-1133">Transmembrane helix</keyword>
<evidence type="ECO:0000313" key="2">
    <source>
        <dbReference type="EMBL" id="NYF96615.1"/>
    </source>
</evidence>